<dbReference type="OrthoDB" id="5857109at2759"/>
<dbReference type="InterPro" id="IPR003677">
    <property type="entry name" value="ANIS5_cation-bd"/>
</dbReference>
<dbReference type="PANTHER" id="PTHR21593">
    <property type="entry name" value="PRION-LIKE- Q/N-RICH -DOMAIN-BEARING PROTEIN PROTEIN"/>
    <property type="match status" value="1"/>
</dbReference>
<keyword evidence="2" id="KW-0732">Signal</keyword>
<proteinExistence type="predicted"/>
<dbReference type="Pfam" id="PF02520">
    <property type="entry name" value="ANIS5_cation-bd"/>
    <property type="match status" value="1"/>
</dbReference>
<dbReference type="Proteomes" id="UP000835052">
    <property type="component" value="Unassembled WGS sequence"/>
</dbReference>
<feature type="signal peptide" evidence="2">
    <location>
        <begin position="1"/>
        <end position="18"/>
    </location>
</feature>
<organism evidence="4 5">
    <name type="scientific">Caenorhabditis auriculariae</name>
    <dbReference type="NCBI Taxonomy" id="2777116"/>
    <lineage>
        <taxon>Eukaryota</taxon>
        <taxon>Metazoa</taxon>
        <taxon>Ecdysozoa</taxon>
        <taxon>Nematoda</taxon>
        <taxon>Chromadorea</taxon>
        <taxon>Rhabditida</taxon>
        <taxon>Rhabditina</taxon>
        <taxon>Rhabditomorpha</taxon>
        <taxon>Rhabditoidea</taxon>
        <taxon>Rhabditidae</taxon>
        <taxon>Peloderinae</taxon>
        <taxon>Caenorhabditis</taxon>
    </lineage>
</organism>
<sequence length="203" mass="22968">MRTFLLLTLAAVVLVVSAKKDGEDKGSSKRFSRGRRLGPEAPPLPDFLKGLSVEAKKEYFDIAHNGELVIKDQTAQLTAWADKKMAKKALQDEYVKFREAVTANEKDLTAQLLKLLSTLGDIQDQKTKIYQDTSLSHKQRYDKLDEIFRAHPVAFQGLFAMRQALRNSSPIHAHEYVIPDKNRRKGGKSKKSKRSKDSKKAEN</sequence>
<feature type="domain" description="SXP/RAL-2 family protein Ani s 5-like cation-binding" evidence="3">
    <location>
        <begin position="54"/>
        <end position="163"/>
    </location>
</feature>
<feature type="region of interest" description="Disordered" evidence="1">
    <location>
        <begin position="173"/>
        <end position="203"/>
    </location>
</feature>
<gene>
    <name evidence="4" type="ORF">CAUJ_LOCUS15848</name>
</gene>
<dbReference type="PANTHER" id="PTHR21593:SF36">
    <property type="entry name" value="DUF148 DOMAIN-CONTAINING PROTEIN-RELATED"/>
    <property type="match status" value="1"/>
</dbReference>
<dbReference type="InterPro" id="IPR052823">
    <property type="entry name" value="SXP/RAL-2_related"/>
</dbReference>
<comment type="caution">
    <text evidence="4">The sequence shown here is derived from an EMBL/GenBank/DDBJ whole genome shotgun (WGS) entry which is preliminary data.</text>
</comment>
<protein>
    <recommendedName>
        <fullName evidence="3">SXP/RAL-2 family protein Ani s 5-like cation-binding domain-containing protein</fullName>
    </recommendedName>
</protein>
<feature type="region of interest" description="Disordered" evidence="1">
    <location>
        <begin position="22"/>
        <end position="42"/>
    </location>
</feature>
<name>A0A8S1HVQ1_9PELO</name>
<evidence type="ECO:0000259" key="3">
    <source>
        <dbReference type="Pfam" id="PF02520"/>
    </source>
</evidence>
<dbReference type="EMBL" id="CAJGYM010000219">
    <property type="protein sequence ID" value="CAD6199949.1"/>
    <property type="molecule type" value="Genomic_DNA"/>
</dbReference>
<accession>A0A8S1HVQ1</accession>
<feature type="compositionally biased region" description="Basic residues" evidence="1">
    <location>
        <begin position="182"/>
        <end position="197"/>
    </location>
</feature>
<keyword evidence="5" id="KW-1185">Reference proteome</keyword>
<evidence type="ECO:0000256" key="2">
    <source>
        <dbReference type="SAM" id="SignalP"/>
    </source>
</evidence>
<feature type="chain" id="PRO_5035754237" description="SXP/RAL-2 family protein Ani s 5-like cation-binding domain-containing protein" evidence="2">
    <location>
        <begin position="19"/>
        <end position="203"/>
    </location>
</feature>
<reference evidence="4" key="1">
    <citation type="submission" date="2020-10" db="EMBL/GenBank/DDBJ databases">
        <authorList>
            <person name="Kikuchi T."/>
        </authorList>
    </citation>
    <scope>NUCLEOTIDE SEQUENCE</scope>
    <source>
        <strain evidence="4">NKZ352</strain>
    </source>
</reference>
<evidence type="ECO:0000313" key="4">
    <source>
        <dbReference type="EMBL" id="CAD6199949.1"/>
    </source>
</evidence>
<dbReference type="AlphaFoldDB" id="A0A8S1HVQ1"/>
<evidence type="ECO:0000313" key="5">
    <source>
        <dbReference type="Proteomes" id="UP000835052"/>
    </source>
</evidence>
<evidence type="ECO:0000256" key="1">
    <source>
        <dbReference type="SAM" id="MobiDB-lite"/>
    </source>
</evidence>